<name>A0ABT3IED0_9BACT</name>
<dbReference type="PANTHER" id="PTHR33446">
    <property type="entry name" value="PROTEIN TONB-RELATED"/>
    <property type="match status" value="1"/>
</dbReference>
<dbReference type="Proteomes" id="UP001207742">
    <property type="component" value="Unassembled WGS sequence"/>
</dbReference>
<evidence type="ECO:0000256" key="5">
    <source>
        <dbReference type="ARBA" id="ARBA00022519"/>
    </source>
</evidence>
<keyword evidence="3" id="KW-0813">Transport</keyword>
<dbReference type="PROSITE" id="PS52015">
    <property type="entry name" value="TONB_CTD"/>
    <property type="match status" value="1"/>
</dbReference>
<evidence type="ECO:0000256" key="9">
    <source>
        <dbReference type="ARBA" id="ARBA00023136"/>
    </source>
</evidence>
<dbReference type="Pfam" id="PF03544">
    <property type="entry name" value="TonB_C"/>
    <property type="match status" value="1"/>
</dbReference>
<dbReference type="InterPro" id="IPR006260">
    <property type="entry name" value="TonB/TolA_C"/>
</dbReference>
<keyword evidence="5" id="KW-0997">Cell inner membrane</keyword>
<feature type="domain" description="TonB C-terminal" evidence="11">
    <location>
        <begin position="188"/>
        <end position="281"/>
    </location>
</feature>
<evidence type="ECO:0000259" key="11">
    <source>
        <dbReference type="PROSITE" id="PS52015"/>
    </source>
</evidence>
<dbReference type="InterPro" id="IPR037682">
    <property type="entry name" value="TonB_C"/>
</dbReference>
<keyword evidence="13" id="KW-1185">Reference proteome</keyword>
<keyword evidence="6 10" id="KW-0812">Transmembrane</keyword>
<organism evidence="12 13">
    <name type="scientific">Chitinophaga nivalis</name>
    <dbReference type="NCBI Taxonomy" id="2991709"/>
    <lineage>
        <taxon>Bacteria</taxon>
        <taxon>Pseudomonadati</taxon>
        <taxon>Bacteroidota</taxon>
        <taxon>Chitinophagia</taxon>
        <taxon>Chitinophagales</taxon>
        <taxon>Chitinophagaceae</taxon>
        <taxon>Chitinophaga</taxon>
    </lineage>
</organism>
<evidence type="ECO:0000256" key="10">
    <source>
        <dbReference type="SAM" id="Phobius"/>
    </source>
</evidence>
<comment type="caution">
    <text evidence="12">The sequence shown here is derived from an EMBL/GenBank/DDBJ whole genome shotgun (WGS) entry which is preliminary data.</text>
</comment>
<evidence type="ECO:0000313" key="12">
    <source>
        <dbReference type="EMBL" id="MCW3482311.1"/>
    </source>
</evidence>
<keyword evidence="4" id="KW-1003">Cell membrane</keyword>
<dbReference type="SUPFAM" id="SSF74653">
    <property type="entry name" value="TolA/TonB C-terminal domain"/>
    <property type="match status" value="1"/>
</dbReference>
<evidence type="ECO:0000256" key="1">
    <source>
        <dbReference type="ARBA" id="ARBA00004383"/>
    </source>
</evidence>
<dbReference type="NCBIfam" id="TIGR01352">
    <property type="entry name" value="tonB_Cterm"/>
    <property type="match status" value="1"/>
</dbReference>
<evidence type="ECO:0000256" key="6">
    <source>
        <dbReference type="ARBA" id="ARBA00022692"/>
    </source>
</evidence>
<dbReference type="RefSeq" id="WP_264726587.1">
    <property type="nucleotide sequence ID" value="NZ_JAPDNR010000001.1"/>
</dbReference>
<proteinExistence type="inferred from homology"/>
<keyword evidence="8 10" id="KW-1133">Transmembrane helix</keyword>
<dbReference type="EMBL" id="JAPDNS010000001">
    <property type="protein sequence ID" value="MCW3482311.1"/>
    <property type="molecule type" value="Genomic_DNA"/>
</dbReference>
<sequence length="281" mass="30816">MDSTTLRRNDFLDILFEGRNKDYGAYELRSRYDKRVRNAIMGTASIVLVIIGGYVLNNKLMAAENTMRPVFIVDKIIQLDDIKTPEPEPVLPPPPQTAALPPVQAPTIDFAKPVVTADENVSPDEEPPKMKDVVGKAIGFENTEGDINGVENGDLAVHGGHDVVTAPVTKVDDTRPVTFVEIMPEFPGGELELGKYLGRNTRYPGMAQENGIGGTVFVQFVVNRDGSITDVKTTGQVKGGGLEEEAIRVVRSMPKWRPGRQNGQNVAVFFNLPIRFNLQGE</sequence>
<evidence type="ECO:0000256" key="2">
    <source>
        <dbReference type="ARBA" id="ARBA00006555"/>
    </source>
</evidence>
<protein>
    <submittedName>
        <fullName evidence="12">TonB family protein</fullName>
    </submittedName>
</protein>
<comment type="subcellular location">
    <subcellularLocation>
        <location evidence="1">Cell inner membrane</location>
        <topology evidence="1">Single-pass membrane protein</topology>
        <orientation evidence="1">Periplasmic side</orientation>
    </subcellularLocation>
</comment>
<feature type="transmembrane region" description="Helical" evidence="10">
    <location>
        <begin position="39"/>
        <end position="56"/>
    </location>
</feature>
<gene>
    <name evidence="12" type="ORF">OL497_00260</name>
</gene>
<evidence type="ECO:0000256" key="8">
    <source>
        <dbReference type="ARBA" id="ARBA00022989"/>
    </source>
</evidence>
<reference evidence="12 13" key="1">
    <citation type="submission" date="2022-10" db="EMBL/GenBank/DDBJ databases">
        <title>Chitinophaga nivalis PC15 sp. nov., isolated from Pyeongchang county, South Korea.</title>
        <authorList>
            <person name="Trinh H.N."/>
        </authorList>
    </citation>
    <scope>NUCLEOTIDE SEQUENCE [LARGE SCALE GENOMIC DNA]</scope>
    <source>
        <strain evidence="12 13">PC14</strain>
    </source>
</reference>
<dbReference type="PRINTS" id="PR01374">
    <property type="entry name" value="TONBPROTEIN"/>
</dbReference>
<evidence type="ECO:0000256" key="4">
    <source>
        <dbReference type="ARBA" id="ARBA00022475"/>
    </source>
</evidence>
<evidence type="ECO:0000256" key="7">
    <source>
        <dbReference type="ARBA" id="ARBA00022927"/>
    </source>
</evidence>
<accession>A0ABT3IED0</accession>
<evidence type="ECO:0000256" key="3">
    <source>
        <dbReference type="ARBA" id="ARBA00022448"/>
    </source>
</evidence>
<keyword evidence="7" id="KW-0653">Protein transport</keyword>
<dbReference type="Gene3D" id="3.30.1150.10">
    <property type="match status" value="1"/>
</dbReference>
<dbReference type="PANTHER" id="PTHR33446:SF2">
    <property type="entry name" value="PROTEIN TONB"/>
    <property type="match status" value="1"/>
</dbReference>
<dbReference type="InterPro" id="IPR003538">
    <property type="entry name" value="TonB"/>
</dbReference>
<evidence type="ECO:0000313" key="13">
    <source>
        <dbReference type="Proteomes" id="UP001207742"/>
    </source>
</evidence>
<comment type="similarity">
    <text evidence="2">Belongs to the TonB family.</text>
</comment>
<dbReference type="InterPro" id="IPR051045">
    <property type="entry name" value="TonB-dependent_transducer"/>
</dbReference>
<keyword evidence="9 10" id="KW-0472">Membrane</keyword>